<organism evidence="2 3">
    <name type="scientific">Pinibacter aurantiacus</name>
    <dbReference type="NCBI Taxonomy" id="2851599"/>
    <lineage>
        <taxon>Bacteria</taxon>
        <taxon>Pseudomonadati</taxon>
        <taxon>Bacteroidota</taxon>
        <taxon>Chitinophagia</taxon>
        <taxon>Chitinophagales</taxon>
        <taxon>Chitinophagaceae</taxon>
        <taxon>Pinibacter</taxon>
    </lineage>
</organism>
<gene>
    <name evidence="2" type="ORF">KTO63_11655</name>
</gene>
<evidence type="ECO:0000259" key="1">
    <source>
        <dbReference type="Pfam" id="PF12146"/>
    </source>
</evidence>
<dbReference type="Pfam" id="PF12146">
    <property type="entry name" value="Hydrolase_4"/>
    <property type="match status" value="1"/>
</dbReference>
<dbReference type="AlphaFoldDB" id="A0A9E2S918"/>
<reference evidence="2" key="1">
    <citation type="submission" date="2021-06" db="EMBL/GenBank/DDBJ databases">
        <authorList>
            <person name="Huq M.A."/>
        </authorList>
    </citation>
    <scope>NUCLEOTIDE SEQUENCE</scope>
    <source>
        <strain evidence="2">MAH-26</strain>
    </source>
</reference>
<evidence type="ECO:0000313" key="3">
    <source>
        <dbReference type="Proteomes" id="UP000812270"/>
    </source>
</evidence>
<protein>
    <submittedName>
        <fullName evidence="2">Alpha/beta hydrolase</fullName>
    </submittedName>
</protein>
<dbReference type="GO" id="GO:0016787">
    <property type="term" value="F:hydrolase activity"/>
    <property type="evidence" value="ECO:0007669"/>
    <property type="project" value="UniProtKB-KW"/>
</dbReference>
<sequence>MLSKTVSYLSSQINYTISGSGKKLLICLHGYDEDADTFDIFCKALVNDYTSVCIDMPFHGKTNWNESATAGIGGNDWEEIIARILQQENISTTRFTLLGYSMGGRIALSLFEHMPQKIEKLILLAPDGFTNNFWYWLATQTYLGNRLFRFTVHHPAWILQLAKFLYTFRIINLSVLKLARHYLEEKELAEQLYARWTCFRKSRPDFNKIIQYATDNQIPVRLVFGKFDHLILQRHATTFCQSMGSLCKLTVINSGHHLLREQYVEALTAQLHN</sequence>
<keyword evidence="2" id="KW-0378">Hydrolase</keyword>
<feature type="domain" description="Serine aminopeptidase S33" evidence="1">
    <location>
        <begin position="22"/>
        <end position="259"/>
    </location>
</feature>
<dbReference type="PANTHER" id="PTHR42886:SF29">
    <property type="entry name" value="PUMMELIG, ISOFORM A"/>
    <property type="match status" value="1"/>
</dbReference>
<dbReference type="RefSeq" id="WP_217791462.1">
    <property type="nucleotide sequence ID" value="NZ_JAHSPG010000008.1"/>
</dbReference>
<dbReference type="InterPro" id="IPR022742">
    <property type="entry name" value="Hydrolase_4"/>
</dbReference>
<dbReference type="EMBL" id="JAHSPG010000008">
    <property type="protein sequence ID" value="MBV4357807.1"/>
    <property type="molecule type" value="Genomic_DNA"/>
</dbReference>
<keyword evidence="3" id="KW-1185">Reference proteome</keyword>
<dbReference type="Proteomes" id="UP000812270">
    <property type="component" value="Unassembled WGS sequence"/>
</dbReference>
<dbReference type="PANTHER" id="PTHR42886">
    <property type="entry name" value="RE40534P-RELATED"/>
    <property type="match status" value="1"/>
</dbReference>
<comment type="caution">
    <text evidence="2">The sequence shown here is derived from an EMBL/GenBank/DDBJ whole genome shotgun (WGS) entry which is preliminary data.</text>
</comment>
<evidence type="ECO:0000313" key="2">
    <source>
        <dbReference type="EMBL" id="MBV4357807.1"/>
    </source>
</evidence>
<name>A0A9E2S918_9BACT</name>
<proteinExistence type="predicted"/>
<accession>A0A9E2S918</accession>